<dbReference type="EMBL" id="LR746272">
    <property type="protein sequence ID" value="CAA7403091.1"/>
    <property type="molecule type" value="Genomic_DNA"/>
</dbReference>
<reference evidence="7" key="1">
    <citation type="submission" date="2020-02" db="EMBL/GenBank/DDBJ databases">
        <authorList>
            <person name="Scholz U."/>
            <person name="Mascher M."/>
            <person name="Fiebig A."/>
        </authorList>
    </citation>
    <scope>NUCLEOTIDE SEQUENCE</scope>
</reference>
<dbReference type="InterPro" id="IPR004838">
    <property type="entry name" value="NHTrfase_class1_PyrdxlP-BS"/>
</dbReference>
<evidence type="ECO:0000256" key="5">
    <source>
        <dbReference type="ARBA" id="ARBA00022898"/>
    </source>
</evidence>
<dbReference type="Gene3D" id="3.40.640.10">
    <property type="entry name" value="Type I PLP-dependent aspartate aminotransferase-like (Major domain)"/>
    <property type="match status" value="1"/>
</dbReference>
<keyword evidence="4" id="KW-0808">Transferase</keyword>
<dbReference type="InterPro" id="IPR015424">
    <property type="entry name" value="PyrdxlP-dep_Trfase"/>
</dbReference>
<name>A0A7I8KZG4_SPIIN</name>
<evidence type="ECO:0000256" key="2">
    <source>
        <dbReference type="ARBA" id="ARBA00007441"/>
    </source>
</evidence>
<organism evidence="7 8">
    <name type="scientific">Spirodela intermedia</name>
    <name type="common">Intermediate duckweed</name>
    <dbReference type="NCBI Taxonomy" id="51605"/>
    <lineage>
        <taxon>Eukaryota</taxon>
        <taxon>Viridiplantae</taxon>
        <taxon>Streptophyta</taxon>
        <taxon>Embryophyta</taxon>
        <taxon>Tracheophyta</taxon>
        <taxon>Spermatophyta</taxon>
        <taxon>Magnoliopsida</taxon>
        <taxon>Liliopsida</taxon>
        <taxon>Araceae</taxon>
        <taxon>Lemnoideae</taxon>
        <taxon>Spirodela</taxon>
    </lineage>
</organism>
<evidence type="ECO:0000259" key="6">
    <source>
        <dbReference type="Pfam" id="PF00155"/>
    </source>
</evidence>
<comment type="cofactor">
    <cofactor evidence="1">
        <name>pyridoxal 5'-phosphate</name>
        <dbReference type="ChEBI" id="CHEBI:597326"/>
    </cofactor>
</comment>
<dbReference type="Proteomes" id="UP000663760">
    <property type="component" value="Chromosome 9"/>
</dbReference>
<protein>
    <recommendedName>
        <fullName evidence="6">Aminotransferase class I/classII large domain-containing protein</fullName>
    </recommendedName>
</protein>
<dbReference type="InterPro" id="IPR050596">
    <property type="entry name" value="AspAT/PAT-like"/>
</dbReference>
<dbReference type="AlphaFoldDB" id="A0A7I8KZG4"/>
<dbReference type="InterPro" id="IPR004839">
    <property type="entry name" value="Aminotransferase_I/II_large"/>
</dbReference>
<dbReference type="PROSITE" id="PS00105">
    <property type="entry name" value="AA_TRANSFER_CLASS_1"/>
    <property type="match status" value="1"/>
</dbReference>
<comment type="similarity">
    <text evidence="2">Belongs to the class-I pyridoxal-phosphate-dependent aminotransferase family.</text>
</comment>
<accession>A0A7I8KZG4</accession>
<evidence type="ECO:0000256" key="4">
    <source>
        <dbReference type="ARBA" id="ARBA00022679"/>
    </source>
</evidence>
<feature type="domain" description="Aminotransferase class I/classII large" evidence="6">
    <location>
        <begin position="31"/>
        <end position="382"/>
    </location>
</feature>
<sequence length="396" mass="43781">MGTQAKLSRRALETDKPVMVQIQELLRGRKDAISLAQGVVYWQPPEAALEKVKQVVWDPLVSRYGADEGLPELRKELLKKLSLENKLNKSSVMVTAGANQAFVNLVLTLCDAGDSVVMFAPYYFNAYMSFQMTGVTDIIVGPGDPQTLQPDVDWLEKTLSEKNGKPVPKLVTVVNPGNPSGIFIPQPIIQRISDICKSAGVWLVVDNTYEYFMYDGLKHYCIEDSHIVNVFSFSKVYGMMGWRVGYIAYPSEVEGLGEQLLKVQDNIPICASLIGQHLALYSLEAGPGWIKERVETLAKNREILREALSPLGDGAVKGGEGAIYLWARLPERFSDDFEVVRWLLNRHGVVVIPGSSSGGHGHIRISFGGLKEDDCLAAAQRLKRGLEELTSKGMVQ</sequence>
<gene>
    <name evidence="7" type="ORF">SI8410_09013769</name>
</gene>
<dbReference type="CDD" id="cd00609">
    <property type="entry name" value="AAT_like"/>
    <property type="match status" value="1"/>
</dbReference>
<keyword evidence="3" id="KW-0032">Aminotransferase</keyword>
<evidence type="ECO:0000313" key="8">
    <source>
        <dbReference type="Proteomes" id="UP000663760"/>
    </source>
</evidence>
<dbReference type="InterPro" id="IPR015421">
    <property type="entry name" value="PyrdxlP-dep_Trfase_major"/>
</dbReference>
<dbReference type="SUPFAM" id="SSF53383">
    <property type="entry name" value="PLP-dependent transferases"/>
    <property type="match status" value="1"/>
</dbReference>
<keyword evidence="8" id="KW-1185">Reference proteome</keyword>
<dbReference type="OrthoDB" id="7042322at2759"/>
<dbReference type="PANTHER" id="PTHR46383:SF5">
    <property type="entry name" value="AMINOTRANSFERASE CLASS I_CLASSII DOMAIN-CONTAINING PROTEIN"/>
    <property type="match status" value="1"/>
</dbReference>
<dbReference type="Pfam" id="PF00155">
    <property type="entry name" value="Aminotran_1_2"/>
    <property type="match status" value="1"/>
</dbReference>
<dbReference type="GO" id="GO:0006520">
    <property type="term" value="P:amino acid metabolic process"/>
    <property type="evidence" value="ECO:0007669"/>
    <property type="project" value="InterPro"/>
</dbReference>
<dbReference type="GO" id="GO:0030170">
    <property type="term" value="F:pyridoxal phosphate binding"/>
    <property type="evidence" value="ECO:0007669"/>
    <property type="project" value="InterPro"/>
</dbReference>
<evidence type="ECO:0000256" key="3">
    <source>
        <dbReference type="ARBA" id="ARBA00022576"/>
    </source>
</evidence>
<dbReference type="GO" id="GO:0008483">
    <property type="term" value="F:transaminase activity"/>
    <property type="evidence" value="ECO:0007669"/>
    <property type="project" value="UniProtKB-KW"/>
</dbReference>
<proteinExistence type="inferred from homology"/>
<evidence type="ECO:0000313" key="7">
    <source>
        <dbReference type="EMBL" id="CAA7403091.1"/>
    </source>
</evidence>
<keyword evidence="5" id="KW-0663">Pyridoxal phosphate</keyword>
<evidence type="ECO:0000256" key="1">
    <source>
        <dbReference type="ARBA" id="ARBA00001933"/>
    </source>
</evidence>
<dbReference type="PANTHER" id="PTHR46383">
    <property type="entry name" value="ASPARTATE AMINOTRANSFERASE"/>
    <property type="match status" value="1"/>
</dbReference>